<keyword evidence="10" id="KW-0030">Aminoacyl-tRNA synthetase</keyword>
<sequence>MILKKTLLYKITNNLIRKFIKDIKKKKNIKYIKKINIKYLNILKIYYIFIKKINCIDKKKKINLLISIIKNKIKNIFYKLKNNIIKIENKKNININIKSPSIKNIIGSLHPINIIIKKIKYFFYKKNYILFNTNEIENYIYNFDLLNIPIDHISRNKNNTFWINKNYLLRTHTSNSQIRYLNINKNNNIPIKIFSYGKVYRNDNKDKTHLQMFHQLDVFNINKDINIKNLMETIYEFIYYIFNKKMKLKIRNSYFPFTEPSFEIDIFFNNKWIELLGCGLIHSNIIKNTNLKNKKEIGGFAFGVGIERLLMIKYNIKDVKNIYYNDIRFINKFKNS</sequence>
<keyword evidence="7" id="KW-0067">ATP-binding</keyword>
<evidence type="ECO:0000313" key="13">
    <source>
        <dbReference type="EMBL" id="BBA85124.1"/>
    </source>
</evidence>
<evidence type="ECO:0000256" key="11">
    <source>
        <dbReference type="ARBA" id="ARBA00049255"/>
    </source>
</evidence>
<keyword evidence="9" id="KW-0648">Protein biosynthesis</keyword>
<feature type="domain" description="Aminoacyl-transfer RNA synthetases class-II family profile" evidence="12">
    <location>
        <begin position="164"/>
        <end position="312"/>
    </location>
</feature>
<keyword evidence="4 13" id="KW-0436">Ligase</keyword>
<dbReference type="GO" id="GO:0006432">
    <property type="term" value="P:phenylalanyl-tRNA aminoacylation"/>
    <property type="evidence" value="ECO:0007669"/>
    <property type="project" value="InterPro"/>
</dbReference>
<dbReference type="AlphaFoldDB" id="A0A2Z5TPY1"/>
<proteinExistence type="predicted"/>
<dbReference type="InterPro" id="IPR045864">
    <property type="entry name" value="aa-tRNA-synth_II/BPL/LPL"/>
</dbReference>
<keyword evidence="5" id="KW-0479">Metal-binding</keyword>
<dbReference type="KEGG" id="eor:NARRFE1_01890"/>
<keyword evidence="14" id="KW-1185">Reference proteome</keyword>
<evidence type="ECO:0000256" key="1">
    <source>
        <dbReference type="ARBA" id="ARBA00004496"/>
    </source>
</evidence>
<dbReference type="EC" id="6.1.1.20" evidence="2"/>
<evidence type="ECO:0000256" key="9">
    <source>
        <dbReference type="ARBA" id="ARBA00022917"/>
    </source>
</evidence>
<dbReference type="GO" id="GO:0000049">
    <property type="term" value="F:tRNA binding"/>
    <property type="evidence" value="ECO:0007669"/>
    <property type="project" value="InterPro"/>
</dbReference>
<evidence type="ECO:0000259" key="12">
    <source>
        <dbReference type="PROSITE" id="PS50862"/>
    </source>
</evidence>
<evidence type="ECO:0000256" key="10">
    <source>
        <dbReference type="ARBA" id="ARBA00023146"/>
    </source>
</evidence>
<evidence type="ECO:0000256" key="7">
    <source>
        <dbReference type="ARBA" id="ARBA00022840"/>
    </source>
</evidence>
<dbReference type="OrthoDB" id="9800719at2"/>
<dbReference type="GO" id="GO:0046872">
    <property type="term" value="F:metal ion binding"/>
    <property type="evidence" value="ECO:0007669"/>
    <property type="project" value="UniProtKB-KW"/>
</dbReference>
<dbReference type="GO" id="GO:0005737">
    <property type="term" value="C:cytoplasm"/>
    <property type="evidence" value="ECO:0007669"/>
    <property type="project" value="UniProtKB-SubCell"/>
</dbReference>
<dbReference type="NCBIfam" id="TIGR00468">
    <property type="entry name" value="pheS"/>
    <property type="match status" value="1"/>
</dbReference>
<dbReference type="RefSeq" id="WP_148708471.1">
    <property type="nucleotide sequence ID" value="NZ_AP018161.1"/>
</dbReference>
<dbReference type="PROSITE" id="PS50862">
    <property type="entry name" value="AA_TRNA_LIGASE_II"/>
    <property type="match status" value="1"/>
</dbReference>
<keyword evidence="6" id="KW-0547">Nucleotide-binding</keyword>
<dbReference type="PANTHER" id="PTHR11538">
    <property type="entry name" value="PHENYLALANYL-TRNA SYNTHETASE"/>
    <property type="match status" value="1"/>
</dbReference>
<evidence type="ECO:0000256" key="3">
    <source>
        <dbReference type="ARBA" id="ARBA00022490"/>
    </source>
</evidence>
<keyword evidence="8" id="KW-0460">Magnesium</keyword>
<dbReference type="InterPro" id="IPR006195">
    <property type="entry name" value="aa-tRNA-synth_II"/>
</dbReference>
<accession>A0A2Z5TPY1</accession>
<dbReference type="EMBL" id="AP018161">
    <property type="protein sequence ID" value="BBA85124.1"/>
    <property type="molecule type" value="Genomic_DNA"/>
</dbReference>
<dbReference type="SUPFAM" id="SSF55681">
    <property type="entry name" value="Class II aaRS and biotin synthetases"/>
    <property type="match status" value="1"/>
</dbReference>
<comment type="catalytic activity">
    <reaction evidence="11">
        <text>tRNA(Phe) + L-phenylalanine + ATP = L-phenylalanyl-tRNA(Phe) + AMP + diphosphate + H(+)</text>
        <dbReference type="Rhea" id="RHEA:19413"/>
        <dbReference type="Rhea" id="RHEA-COMP:9668"/>
        <dbReference type="Rhea" id="RHEA-COMP:9699"/>
        <dbReference type="ChEBI" id="CHEBI:15378"/>
        <dbReference type="ChEBI" id="CHEBI:30616"/>
        <dbReference type="ChEBI" id="CHEBI:33019"/>
        <dbReference type="ChEBI" id="CHEBI:58095"/>
        <dbReference type="ChEBI" id="CHEBI:78442"/>
        <dbReference type="ChEBI" id="CHEBI:78531"/>
        <dbReference type="ChEBI" id="CHEBI:456215"/>
        <dbReference type="EC" id="6.1.1.20"/>
    </reaction>
</comment>
<dbReference type="Pfam" id="PF01409">
    <property type="entry name" value="tRNA-synt_2d"/>
    <property type="match status" value="1"/>
</dbReference>
<dbReference type="InterPro" id="IPR002319">
    <property type="entry name" value="Phenylalanyl-tRNA_Synthase"/>
</dbReference>
<dbReference type="InterPro" id="IPR004529">
    <property type="entry name" value="Phe-tRNA-synth_IIc_asu"/>
</dbReference>
<evidence type="ECO:0000256" key="5">
    <source>
        <dbReference type="ARBA" id="ARBA00022723"/>
    </source>
</evidence>
<dbReference type="GO" id="GO:0005524">
    <property type="term" value="F:ATP binding"/>
    <property type="evidence" value="ECO:0007669"/>
    <property type="project" value="UniProtKB-KW"/>
</dbReference>
<dbReference type="Gene3D" id="3.30.930.10">
    <property type="entry name" value="Bira Bifunctional Protein, Domain 2"/>
    <property type="match status" value="1"/>
</dbReference>
<reference evidence="13 14" key="1">
    <citation type="journal article" date="2017" name="Proc. Natl. Acad. Sci. U.S.A.">
        <title>Small genome symbiont underlies cuticle hardness in beetles.</title>
        <authorList>
            <person name="Anbutsu H."/>
            <person name="Moriyama M."/>
            <person name="Nikoh N."/>
            <person name="Hosokawa T."/>
            <person name="Futahashi R."/>
            <person name="Tanahashi M."/>
            <person name="Meng X.Y."/>
            <person name="Kuriwada T."/>
            <person name="Mori N."/>
            <person name="Oshima K."/>
            <person name="Hattori M."/>
            <person name="Fujie M."/>
            <person name="Satoh N."/>
            <person name="Maeda T."/>
            <person name="Shigenobu S."/>
            <person name="Koga R."/>
            <person name="Fukatsu T."/>
        </authorList>
    </citation>
    <scope>NUCLEOTIDE SEQUENCE [LARGE SCALE GENOMIC DNA]</scope>
    <source>
        <strain evidence="13">NARRFE1</strain>
    </source>
</reference>
<evidence type="ECO:0000256" key="8">
    <source>
        <dbReference type="ARBA" id="ARBA00022842"/>
    </source>
</evidence>
<evidence type="ECO:0000313" key="14">
    <source>
        <dbReference type="Proteomes" id="UP000289537"/>
    </source>
</evidence>
<protein>
    <recommendedName>
        <fullName evidence="2">phenylalanine--tRNA ligase</fullName>
        <ecNumber evidence="2">6.1.1.20</ecNumber>
    </recommendedName>
</protein>
<gene>
    <name evidence="13" type="primary">pheS</name>
    <name evidence="13" type="ORF">NARRFE1_01890</name>
</gene>
<dbReference type="GO" id="GO:0004826">
    <property type="term" value="F:phenylalanine-tRNA ligase activity"/>
    <property type="evidence" value="ECO:0007669"/>
    <property type="project" value="UniProtKB-EC"/>
</dbReference>
<name>A0A2Z5TPY1_9GAMM</name>
<comment type="subcellular location">
    <subcellularLocation>
        <location evidence="1">Cytoplasm</location>
    </subcellularLocation>
</comment>
<evidence type="ECO:0000256" key="2">
    <source>
        <dbReference type="ARBA" id="ARBA00012814"/>
    </source>
</evidence>
<dbReference type="PANTHER" id="PTHR11538:SF41">
    <property type="entry name" value="PHENYLALANINE--TRNA LIGASE, MITOCHONDRIAL"/>
    <property type="match status" value="1"/>
</dbReference>
<evidence type="ECO:0000256" key="6">
    <source>
        <dbReference type="ARBA" id="ARBA00022741"/>
    </source>
</evidence>
<evidence type="ECO:0000256" key="4">
    <source>
        <dbReference type="ARBA" id="ARBA00022598"/>
    </source>
</evidence>
<organism evidence="13 14">
    <name type="scientific">endosymbiont of Rhynchophorus ferrugineus</name>
    <dbReference type="NCBI Taxonomy" id="1972133"/>
    <lineage>
        <taxon>Bacteria</taxon>
        <taxon>Pseudomonadati</taxon>
        <taxon>Pseudomonadota</taxon>
        <taxon>Gammaproteobacteria</taxon>
        <taxon>Candidatus Nardonella</taxon>
    </lineage>
</organism>
<keyword evidence="3" id="KW-0963">Cytoplasm</keyword>
<dbReference type="Proteomes" id="UP000289537">
    <property type="component" value="Chromosome"/>
</dbReference>